<dbReference type="AlphaFoldDB" id="B5VEE6"/>
<comment type="caution">
    <text evidence="1">The sequence shown here is derived from an EMBL/GenBank/DDBJ whole genome shotgun (WGS) entry which is preliminary data.</text>
</comment>
<organism evidence="1 2">
    <name type="scientific">Saccharomyces cerevisiae (strain AWRI1631)</name>
    <name type="common">Baker's yeast</name>
    <dbReference type="NCBI Taxonomy" id="545124"/>
    <lineage>
        <taxon>Eukaryota</taxon>
        <taxon>Fungi</taxon>
        <taxon>Dikarya</taxon>
        <taxon>Ascomycota</taxon>
        <taxon>Saccharomycotina</taxon>
        <taxon>Saccharomycetes</taxon>
        <taxon>Saccharomycetales</taxon>
        <taxon>Saccharomycetaceae</taxon>
        <taxon>Saccharomyces</taxon>
    </lineage>
</organism>
<name>B5VEE6_YEAS6</name>
<accession>B5VEE6</accession>
<dbReference type="EMBL" id="ABSV01000155">
    <property type="protein sequence ID" value="EDZ73695.1"/>
    <property type="molecule type" value="Genomic_DNA"/>
</dbReference>
<reference evidence="1 2" key="1">
    <citation type="journal article" date="2008" name="FEMS Yeast Res.">
        <title>Comparative genome analysis of a Saccharomyces cerevisiae wine strain.</title>
        <authorList>
            <person name="Borneman A.R."/>
            <person name="Forgan A.H."/>
            <person name="Pretorius I.S."/>
            <person name="Chambers P.J."/>
        </authorList>
    </citation>
    <scope>NUCLEOTIDE SEQUENCE [LARGE SCALE GENOMIC DNA]</scope>
    <source>
        <strain evidence="1 2">AWRI1631</strain>
    </source>
</reference>
<evidence type="ECO:0000313" key="1">
    <source>
        <dbReference type="EMBL" id="EDZ73695.1"/>
    </source>
</evidence>
<gene>
    <name evidence="1" type="ORF">AWRI1631_22720</name>
</gene>
<sequence length="174" mass="19191">MGLSTKEVVVPDRQQTTQQWNVVFQWGLGEVVVDSFSTLQESLKVVIANVQGNRQTNSRPDRVTTTDPTFETKHVFGVNTELGNFGFVSGQSSKMLSNVRWIITCLRQEPVLSSVSVSDSFSGSESLGSNQKQSSFWVNNLQGFSNVSTVNVGNEVDIQDTSVVLQSLSDHDWT</sequence>
<dbReference type="Proteomes" id="UP000008988">
    <property type="component" value="Unassembled WGS sequence"/>
</dbReference>
<protein>
    <submittedName>
        <fullName evidence="1">Uncharacterized protein</fullName>
    </submittedName>
</protein>
<proteinExistence type="predicted"/>
<evidence type="ECO:0000313" key="2">
    <source>
        <dbReference type="Proteomes" id="UP000008988"/>
    </source>
</evidence>